<evidence type="ECO:0000313" key="2">
    <source>
        <dbReference type="EMBL" id="SHE78082.1"/>
    </source>
</evidence>
<dbReference type="InterPro" id="IPR025250">
    <property type="entry name" value="DUF4199"/>
</dbReference>
<evidence type="ECO:0000313" key="3">
    <source>
        <dbReference type="Proteomes" id="UP000184462"/>
    </source>
</evidence>
<keyword evidence="3" id="KW-1185">Reference proteome</keyword>
<name>A0A1M4WAU2_9FLAO</name>
<keyword evidence="1" id="KW-1133">Transmembrane helix</keyword>
<dbReference type="OrthoDB" id="1122768at2"/>
<dbReference type="STRING" id="1155689.SAMN05444278_105165"/>
<feature type="transmembrane region" description="Helical" evidence="1">
    <location>
        <begin position="72"/>
        <end position="94"/>
    </location>
</feature>
<feature type="transmembrane region" description="Helical" evidence="1">
    <location>
        <begin position="12"/>
        <end position="33"/>
    </location>
</feature>
<dbReference type="Proteomes" id="UP000184462">
    <property type="component" value="Unassembled WGS sequence"/>
</dbReference>
<feature type="transmembrane region" description="Helical" evidence="1">
    <location>
        <begin position="39"/>
        <end position="60"/>
    </location>
</feature>
<feature type="transmembrane region" description="Helical" evidence="1">
    <location>
        <begin position="143"/>
        <end position="167"/>
    </location>
</feature>
<dbReference type="AlphaFoldDB" id="A0A1M4WAU2"/>
<dbReference type="EMBL" id="FQTW01000005">
    <property type="protein sequence ID" value="SHE78082.1"/>
    <property type="molecule type" value="Genomic_DNA"/>
</dbReference>
<proteinExistence type="predicted"/>
<organism evidence="2 3">
    <name type="scientific">Psychroflexus salarius</name>
    <dbReference type="NCBI Taxonomy" id="1155689"/>
    <lineage>
        <taxon>Bacteria</taxon>
        <taxon>Pseudomonadati</taxon>
        <taxon>Bacteroidota</taxon>
        <taxon>Flavobacteriia</taxon>
        <taxon>Flavobacteriales</taxon>
        <taxon>Flavobacteriaceae</taxon>
        <taxon>Psychroflexus</taxon>
    </lineage>
</organism>
<dbReference type="RefSeq" id="WP_073193090.1">
    <property type="nucleotide sequence ID" value="NZ_FQTW01000005.1"/>
</dbReference>
<reference evidence="2 3" key="1">
    <citation type="submission" date="2016-11" db="EMBL/GenBank/DDBJ databases">
        <authorList>
            <person name="Jaros S."/>
            <person name="Januszkiewicz K."/>
            <person name="Wedrychowicz H."/>
        </authorList>
    </citation>
    <scope>NUCLEOTIDE SEQUENCE [LARGE SCALE GENOMIC DNA]</scope>
    <source>
        <strain evidence="2 3">DSM 25661</strain>
    </source>
</reference>
<evidence type="ECO:0008006" key="4">
    <source>
        <dbReference type="Google" id="ProtNLM"/>
    </source>
</evidence>
<protein>
    <recommendedName>
        <fullName evidence="4">DUF4199 domain-containing protein</fullName>
    </recommendedName>
</protein>
<keyword evidence="1" id="KW-0472">Membrane</keyword>
<gene>
    <name evidence="2" type="ORF">SAMN05444278_105165</name>
</gene>
<keyword evidence="1" id="KW-0812">Transmembrane</keyword>
<accession>A0A1M4WAU2</accession>
<evidence type="ECO:0000256" key="1">
    <source>
        <dbReference type="SAM" id="Phobius"/>
    </source>
</evidence>
<sequence>MEHQDISIKPYATRFGLAFGGASILVLLLLYVFQLEQNAGIGILNLLINTAIVFYAIHLYKNDNAAQLNFSTALKIGLAIGAIGGLIYAVYTYLHYSFIQPEFIESMKTEALTAVEAEITKQKMEGEQAEMAKSVALLFTTPFVIATMGLISIMLKTFFISLIVGLIKKN</sequence>
<dbReference type="Pfam" id="PF13858">
    <property type="entry name" value="DUF4199"/>
    <property type="match status" value="1"/>
</dbReference>